<keyword evidence="3 5" id="KW-1133">Transmembrane helix</keyword>
<dbReference type="eggNOG" id="COG1585">
    <property type="taxonomic scope" value="Bacteria"/>
</dbReference>
<name>E3BIF6_9VIBR</name>
<dbReference type="OrthoDB" id="6402862at2"/>
<dbReference type="InterPro" id="IPR052165">
    <property type="entry name" value="Membrane_assoc_protease"/>
</dbReference>
<keyword evidence="4 5" id="KW-0472">Membrane</keyword>
<dbReference type="EMBL" id="AEIU01000063">
    <property type="protein sequence ID" value="EFP97164.1"/>
    <property type="molecule type" value="Genomic_DNA"/>
</dbReference>
<dbReference type="AlphaFoldDB" id="E3BIF6"/>
<protein>
    <recommendedName>
        <fullName evidence="6">NfeD-like C-terminal domain-containing protein</fullName>
    </recommendedName>
</protein>
<evidence type="ECO:0000313" key="8">
    <source>
        <dbReference type="Proteomes" id="UP000002943"/>
    </source>
</evidence>
<evidence type="ECO:0000256" key="1">
    <source>
        <dbReference type="ARBA" id="ARBA00004141"/>
    </source>
</evidence>
<feature type="transmembrane region" description="Helical" evidence="5">
    <location>
        <begin position="55"/>
        <end position="72"/>
    </location>
</feature>
<dbReference type="Gene3D" id="2.40.50.140">
    <property type="entry name" value="Nucleic acid-binding proteins"/>
    <property type="match status" value="1"/>
</dbReference>
<comment type="caution">
    <text evidence="7">The sequence shown here is derived from an EMBL/GenBank/DDBJ whole genome shotgun (WGS) entry which is preliminary data.</text>
</comment>
<evidence type="ECO:0000313" key="7">
    <source>
        <dbReference type="EMBL" id="EFP97164.1"/>
    </source>
</evidence>
<dbReference type="Proteomes" id="UP000002943">
    <property type="component" value="Unassembled WGS sequence"/>
</dbReference>
<dbReference type="Pfam" id="PF01957">
    <property type="entry name" value="NfeD"/>
    <property type="match status" value="1"/>
</dbReference>
<evidence type="ECO:0000256" key="3">
    <source>
        <dbReference type="ARBA" id="ARBA00022989"/>
    </source>
</evidence>
<sequence>MFELLEQINHWHWLSFGLALLAVEIFGAAGYFLWLGISALIVGVVLSLIPMSWQLQWISFTCFSLLTTWLWWRRQFKADTENDDSRDLNQKQKQLIGQRIRLEEDFLAGKGRIKVGDTTWTAEAAHNIAAGKLVEVTNVNGIILTISECGNENSDS</sequence>
<dbReference type="PANTHER" id="PTHR33507:SF3">
    <property type="entry name" value="INNER MEMBRANE PROTEIN YBBJ"/>
    <property type="match status" value="1"/>
</dbReference>
<proteinExistence type="predicted"/>
<comment type="subcellular location">
    <subcellularLocation>
        <location evidence="1">Membrane</location>
        <topology evidence="1">Multi-pass membrane protein</topology>
    </subcellularLocation>
</comment>
<evidence type="ECO:0000259" key="6">
    <source>
        <dbReference type="Pfam" id="PF01957"/>
    </source>
</evidence>
<evidence type="ECO:0000256" key="5">
    <source>
        <dbReference type="SAM" id="Phobius"/>
    </source>
</evidence>
<dbReference type="InterPro" id="IPR002810">
    <property type="entry name" value="NfeD-like_C"/>
</dbReference>
<dbReference type="PANTHER" id="PTHR33507">
    <property type="entry name" value="INNER MEMBRANE PROTEIN YBBJ"/>
    <property type="match status" value="1"/>
</dbReference>
<dbReference type="RefSeq" id="WP_009600789.1">
    <property type="nucleotide sequence ID" value="NZ_AEIU01000063.1"/>
</dbReference>
<dbReference type="SUPFAM" id="SSF141322">
    <property type="entry name" value="NfeD domain-like"/>
    <property type="match status" value="1"/>
</dbReference>
<evidence type="ECO:0000256" key="2">
    <source>
        <dbReference type="ARBA" id="ARBA00022692"/>
    </source>
</evidence>
<dbReference type="STRING" id="796620.VIBC2010_09012"/>
<accession>E3BIF6</accession>
<reference evidence="7 8" key="1">
    <citation type="journal article" date="2012" name="Int. J. Syst. Evol. Microbiol.">
        <title>Vibrio caribbeanicus sp. nov., isolated from the marine sponge Scleritoderma cyanea.</title>
        <authorList>
            <person name="Hoffmann M."/>
            <person name="Monday S.R."/>
            <person name="Allard M.W."/>
            <person name="Strain E.A."/>
            <person name="Whittaker P."/>
            <person name="Naum M."/>
            <person name="McCarthy P.J."/>
            <person name="Lopez J.V."/>
            <person name="Fischer M."/>
            <person name="Brown E.W."/>
        </authorList>
    </citation>
    <scope>NUCLEOTIDE SEQUENCE [LARGE SCALE GENOMIC DNA]</scope>
    <source>
        <strain evidence="7 8">ATCC BAA-2122</strain>
    </source>
</reference>
<keyword evidence="8" id="KW-1185">Reference proteome</keyword>
<feature type="domain" description="NfeD-like C-terminal" evidence="6">
    <location>
        <begin position="93"/>
        <end position="146"/>
    </location>
</feature>
<organism evidence="7 8">
    <name type="scientific">Vibrio caribbeanicus ATCC BAA-2122</name>
    <dbReference type="NCBI Taxonomy" id="796620"/>
    <lineage>
        <taxon>Bacteria</taxon>
        <taxon>Pseudomonadati</taxon>
        <taxon>Pseudomonadota</taxon>
        <taxon>Gammaproteobacteria</taxon>
        <taxon>Vibrionales</taxon>
        <taxon>Vibrionaceae</taxon>
        <taxon>Vibrio</taxon>
    </lineage>
</organism>
<dbReference type="GO" id="GO:0005886">
    <property type="term" value="C:plasma membrane"/>
    <property type="evidence" value="ECO:0007669"/>
    <property type="project" value="TreeGrafter"/>
</dbReference>
<gene>
    <name evidence="7" type="ORF">VIBC2010_09012</name>
</gene>
<feature type="transmembrane region" description="Helical" evidence="5">
    <location>
        <begin position="21"/>
        <end position="49"/>
    </location>
</feature>
<evidence type="ECO:0000256" key="4">
    <source>
        <dbReference type="ARBA" id="ARBA00023136"/>
    </source>
</evidence>
<dbReference type="InterPro" id="IPR012340">
    <property type="entry name" value="NA-bd_OB-fold"/>
</dbReference>
<keyword evidence="2 5" id="KW-0812">Transmembrane</keyword>